<evidence type="ECO:0000313" key="1">
    <source>
        <dbReference type="EMBL" id="MCV2886368.1"/>
    </source>
</evidence>
<proteinExistence type="predicted"/>
<accession>A0ABT3ACI7</accession>
<comment type="caution">
    <text evidence="1">The sequence shown here is derived from an EMBL/GenBank/DDBJ whole genome shotgun (WGS) entry which is preliminary data.</text>
</comment>
<dbReference type="RefSeq" id="WP_263713655.1">
    <property type="nucleotide sequence ID" value="NZ_JAOWKX010000010.1"/>
</dbReference>
<organism evidence="1 2">
    <name type="scientific">Fluctibacter corallii</name>
    <dbReference type="NCBI Taxonomy" id="2984329"/>
    <lineage>
        <taxon>Bacteria</taxon>
        <taxon>Pseudomonadati</taxon>
        <taxon>Pseudomonadota</taxon>
        <taxon>Gammaproteobacteria</taxon>
        <taxon>Alteromonadales</taxon>
        <taxon>Alteromonadaceae</taxon>
        <taxon>Fluctibacter</taxon>
    </lineage>
</organism>
<dbReference type="EMBL" id="JAOWKX010000010">
    <property type="protein sequence ID" value="MCV2886368.1"/>
    <property type="molecule type" value="Genomic_DNA"/>
</dbReference>
<dbReference type="Proteomes" id="UP001652504">
    <property type="component" value="Unassembled WGS sequence"/>
</dbReference>
<reference evidence="1 2" key="1">
    <citation type="submission" date="2022-10" db="EMBL/GenBank/DDBJ databases">
        <title>Aestuariibacter sp. AA17 isolated from Montipora capitata coral fragment.</title>
        <authorList>
            <person name="Emsley S.A."/>
            <person name="Pfannmuller K.M."/>
            <person name="Loughran R.M."/>
            <person name="Shlafstein M."/>
            <person name="Papke E."/>
            <person name="Saw J.H."/>
            <person name="Ushijima B."/>
            <person name="Videau P."/>
        </authorList>
    </citation>
    <scope>NUCLEOTIDE SEQUENCE [LARGE SCALE GENOMIC DNA]</scope>
    <source>
        <strain evidence="1 2">AA17</strain>
    </source>
</reference>
<gene>
    <name evidence="1" type="ORF">OE749_16860</name>
</gene>
<keyword evidence="2" id="KW-1185">Reference proteome</keyword>
<evidence type="ECO:0008006" key="3">
    <source>
        <dbReference type="Google" id="ProtNLM"/>
    </source>
</evidence>
<evidence type="ECO:0000313" key="2">
    <source>
        <dbReference type="Proteomes" id="UP001652504"/>
    </source>
</evidence>
<protein>
    <recommendedName>
        <fullName evidence="3">PEP-CTERM sorting domain-containing protein</fullName>
    </recommendedName>
</protein>
<sequence>MRMHPISRLFIMITLIFQGVTANAALVNLDLNDFFADPAVSVSPDGSSATINEDPSFSFVLLSNDPGLGDPNILNAQPDVGVAFDFNFVEAANGNDQFRAFLTDDAGNGLGGAFNLTLNNSLSGSALFNLSGFVGQTLGLTFQLSSLPGDIDFSSFVEISNLRLQTVVTSVSEPHVALLLIPFFAAIGMSRNRKSH</sequence>
<name>A0ABT3ACI7_9ALTE</name>